<proteinExistence type="predicted"/>
<organism evidence="1 2">
    <name type="scientific">Lusitaniella coriacea LEGE 07157</name>
    <dbReference type="NCBI Taxonomy" id="945747"/>
    <lineage>
        <taxon>Bacteria</taxon>
        <taxon>Bacillati</taxon>
        <taxon>Cyanobacteriota</taxon>
        <taxon>Cyanophyceae</taxon>
        <taxon>Spirulinales</taxon>
        <taxon>Lusitaniellaceae</taxon>
        <taxon>Lusitaniella</taxon>
    </lineage>
</organism>
<dbReference type="AlphaFoldDB" id="A0A8J7ARE8"/>
<accession>A0A8J7ARE8</accession>
<protein>
    <submittedName>
        <fullName evidence="1">Uncharacterized protein</fullName>
    </submittedName>
</protein>
<gene>
    <name evidence="1" type="ORF">IQ249_01980</name>
</gene>
<dbReference type="RefSeq" id="WP_194027742.1">
    <property type="nucleotide sequence ID" value="NZ_JADEWZ010000002.1"/>
</dbReference>
<comment type="caution">
    <text evidence="1">The sequence shown here is derived from an EMBL/GenBank/DDBJ whole genome shotgun (WGS) entry which is preliminary data.</text>
</comment>
<name>A0A8J7ARE8_9CYAN</name>
<reference evidence="1" key="1">
    <citation type="submission" date="2020-10" db="EMBL/GenBank/DDBJ databases">
        <authorList>
            <person name="Castelo-Branco R."/>
            <person name="Eusebio N."/>
            <person name="Adriana R."/>
            <person name="Vieira A."/>
            <person name="Brugerolle De Fraissinette N."/>
            <person name="Rezende De Castro R."/>
            <person name="Schneider M.P."/>
            <person name="Vasconcelos V."/>
            <person name="Leao P.N."/>
        </authorList>
    </citation>
    <scope>NUCLEOTIDE SEQUENCE</scope>
    <source>
        <strain evidence="1">LEGE 07157</strain>
    </source>
</reference>
<sequence>MLLEPGGVRAALAAPDYDRDRGKAFRPKVFGKILITVNNNNAIKF</sequence>
<keyword evidence="2" id="KW-1185">Reference proteome</keyword>
<evidence type="ECO:0000313" key="1">
    <source>
        <dbReference type="EMBL" id="MBE9114656.1"/>
    </source>
</evidence>
<dbReference type="Proteomes" id="UP000654482">
    <property type="component" value="Unassembled WGS sequence"/>
</dbReference>
<dbReference type="EMBL" id="JADEWZ010000002">
    <property type="protein sequence ID" value="MBE9114656.1"/>
    <property type="molecule type" value="Genomic_DNA"/>
</dbReference>
<evidence type="ECO:0000313" key="2">
    <source>
        <dbReference type="Proteomes" id="UP000654482"/>
    </source>
</evidence>